<proteinExistence type="predicted"/>
<gene>
    <name evidence="1" type="ordered locus">Os01g0388533</name>
</gene>
<protein>
    <submittedName>
        <fullName evidence="1">Os01g0388533 protein</fullName>
    </submittedName>
</protein>
<evidence type="ECO:0000313" key="1">
    <source>
        <dbReference type="EMBL" id="BAH91088.1"/>
    </source>
</evidence>
<dbReference type="AlphaFoldDB" id="C7IXA2"/>
<sequence length="33" mass="3458">MAWRTGGCAGRCLLPLVLLAAESSNHIGVKLYG</sequence>
<dbReference type="Proteomes" id="UP000000763">
    <property type="component" value="Chromosome 1"/>
</dbReference>
<accession>C7IXA2</accession>
<organism evidence="1 2">
    <name type="scientific">Oryza sativa subsp. japonica</name>
    <name type="common">Rice</name>
    <dbReference type="NCBI Taxonomy" id="39947"/>
    <lineage>
        <taxon>Eukaryota</taxon>
        <taxon>Viridiplantae</taxon>
        <taxon>Streptophyta</taxon>
        <taxon>Embryophyta</taxon>
        <taxon>Tracheophyta</taxon>
        <taxon>Spermatophyta</taxon>
        <taxon>Magnoliopsida</taxon>
        <taxon>Liliopsida</taxon>
        <taxon>Poales</taxon>
        <taxon>Poaceae</taxon>
        <taxon>BOP clade</taxon>
        <taxon>Oryzoideae</taxon>
        <taxon>Oryzeae</taxon>
        <taxon>Oryzinae</taxon>
        <taxon>Oryza</taxon>
        <taxon>Oryza sativa</taxon>
    </lineage>
</organism>
<dbReference type="EMBL" id="AP008207">
    <property type="protein sequence ID" value="BAH91088.1"/>
    <property type="molecule type" value="Genomic_DNA"/>
</dbReference>
<evidence type="ECO:0000313" key="2">
    <source>
        <dbReference type="Proteomes" id="UP000000763"/>
    </source>
</evidence>
<reference evidence="1 2" key="1">
    <citation type="journal article" date="2005" name="Nature">
        <title>The map-based sequence of the rice genome.</title>
        <authorList>
            <consortium name="International rice genome sequencing project (IRGSP)"/>
            <person name="Matsumoto T."/>
            <person name="Wu J."/>
            <person name="Kanamori H."/>
            <person name="Katayose Y."/>
            <person name="Fujisawa M."/>
            <person name="Namiki N."/>
            <person name="Mizuno H."/>
            <person name="Yamamoto K."/>
            <person name="Antonio B.A."/>
            <person name="Baba T."/>
            <person name="Sakata K."/>
            <person name="Nagamura Y."/>
            <person name="Aoki H."/>
            <person name="Arikawa K."/>
            <person name="Arita K."/>
            <person name="Bito T."/>
            <person name="Chiden Y."/>
            <person name="Fujitsuka N."/>
            <person name="Fukunaka R."/>
            <person name="Hamada M."/>
            <person name="Harada C."/>
            <person name="Hayashi A."/>
            <person name="Hijishita S."/>
            <person name="Honda M."/>
            <person name="Hosokawa S."/>
            <person name="Ichikawa Y."/>
            <person name="Idonuma A."/>
            <person name="Iijima M."/>
            <person name="Ikeda M."/>
            <person name="Ikeno M."/>
            <person name="Ito K."/>
            <person name="Ito S."/>
            <person name="Ito T."/>
            <person name="Ito Y."/>
            <person name="Ito Y."/>
            <person name="Iwabuchi A."/>
            <person name="Kamiya K."/>
            <person name="Karasawa W."/>
            <person name="Kurita K."/>
            <person name="Katagiri S."/>
            <person name="Kikuta A."/>
            <person name="Kobayashi H."/>
            <person name="Kobayashi N."/>
            <person name="Machita K."/>
            <person name="Maehara T."/>
            <person name="Masukawa M."/>
            <person name="Mizubayashi T."/>
            <person name="Mukai Y."/>
            <person name="Nagasaki H."/>
            <person name="Nagata Y."/>
            <person name="Naito S."/>
            <person name="Nakashima M."/>
            <person name="Nakama Y."/>
            <person name="Nakamichi Y."/>
            <person name="Nakamura M."/>
            <person name="Meguro A."/>
            <person name="Negishi M."/>
            <person name="Ohta I."/>
            <person name="Ohta T."/>
            <person name="Okamoto M."/>
            <person name="Ono N."/>
            <person name="Saji S."/>
            <person name="Sakaguchi M."/>
            <person name="Sakai K."/>
            <person name="Shibata M."/>
            <person name="Shimokawa T."/>
            <person name="Song J."/>
            <person name="Takazaki Y."/>
            <person name="Terasawa K."/>
            <person name="Tsugane M."/>
            <person name="Tsuji K."/>
            <person name="Ueda S."/>
            <person name="Waki K."/>
            <person name="Yamagata H."/>
            <person name="Yamamoto M."/>
            <person name="Yamamoto S."/>
            <person name="Yamane H."/>
            <person name="Yoshiki S."/>
            <person name="Yoshihara R."/>
            <person name="Yukawa K."/>
            <person name="Zhong H."/>
            <person name="Yano M."/>
            <person name="Yuan Q."/>
            <person name="Ouyang S."/>
            <person name="Liu J."/>
            <person name="Jones K.M."/>
            <person name="Gansberger K."/>
            <person name="Moffat K."/>
            <person name="Hill J."/>
            <person name="Bera J."/>
            <person name="Fadrosh D."/>
            <person name="Jin S."/>
            <person name="Johri S."/>
            <person name="Kim M."/>
            <person name="Overton L."/>
            <person name="Reardon M."/>
            <person name="Tsitrin T."/>
            <person name="Vuong H."/>
            <person name="Weaver B."/>
            <person name="Ciecko A."/>
            <person name="Tallon L."/>
            <person name="Jackson J."/>
            <person name="Pai G."/>
            <person name="Aken S.V."/>
            <person name="Utterback T."/>
            <person name="Reidmuller S."/>
            <person name="Feldblyum T."/>
            <person name="Hsiao J."/>
            <person name="Zismann V."/>
            <person name="Iobst S."/>
            <person name="de Vazeille A.R."/>
            <person name="Buell C.R."/>
            <person name="Ying K."/>
            <person name="Li Y."/>
            <person name="Lu T."/>
            <person name="Huang Y."/>
            <person name="Zhao Q."/>
            <person name="Feng Q."/>
            <person name="Zhang L."/>
            <person name="Zhu J."/>
            <person name="Weng Q."/>
            <person name="Mu J."/>
            <person name="Lu Y."/>
            <person name="Fan D."/>
            <person name="Liu Y."/>
            <person name="Guan J."/>
            <person name="Zhang Y."/>
            <person name="Yu S."/>
            <person name="Liu X."/>
            <person name="Zhang Y."/>
            <person name="Hong G."/>
            <person name="Han B."/>
            <person name="Choisne N."/>
            <person name="Demange N."/>
            <person name="Orjeda G."/>
            <person name="Samain S."/>
            <person name="Cattolico L."/>
            <person name="Pelletier E."/>
            <person name="Couloux A."/>
            <person name="Segurens B."/>
            <person name="Wincker P."/>
            <person name="D'Hont A."/>
            <person name="Scarpelli C."/>
            <person name="Weissenbach J."/>
            <person name="Salanoubat M."/>
            <person name="Quetier F."/>
            <person name="Yu Y."/>
            <person name="Kim H.R."/>
            <person name="Rambo T."/>
            <person name="Currie J."/>
            <person name="Collura K."/>
            <person name="Luo M."/>
            <person name="Yang T."/>
            <person name="Ammiraju J.S.S."/>
            <person name="Engler F."/>
            <person name="Soderlund C."/>
            <person name="Wing R.A."/>
            <person name="Palmer L.E."/>
            <person name="de la Bastide M."/>
            <person name="Spiegel L."/>
            <person name="Nascimento L."/>
            <person name="Zutavern T."/>
            <person name="O'Shaughnessy A."/>
            <person name="Dike S."/>
            <person name="Dedhia N."/>
            <person name="Preston R."/>
            <person name="Balija V."/>
            <person name="McCombie W.R."/>
            <person name="Chow T."/>
            <person name="Chen H."/>
            <person name="Chung M."/>
            <person name="Chen C."/>
            <person name="Shaw J."/>
            <person name="Wu H."/>
            <person name="Hsiao K."/>
            <person name="Chao Y."/>
            <person name="Chu M."/>
            <person name="Cheng C."/>
            <person name="Hour A."/>
            <person name="Lee P."/>
            <person name="Lin S."/>
            <person name="Lin Y."/>
            <person name="Liou J."/>
            <person name="Liu S."/>
            <person name="Hsing Y."/>
            <person name="Raghuvanshi S."/>
            <person name="Mohanty A."/>
            <person name="Bharti A.K."/>
            <person name="Gaur A."/>
            <person name="Gupta V."/>
            <person name="Kumar D."/>
            <person name="Ravi V."/>
            <person name="Vij S."/>
            <person name="Kapur A."/>
            <person name="Khurana P."/>
            <person name="Khurana P."/>
            <person name="Khurana J.P."/>
            <person name="Tyagi A.K."/>
            <person name="Gaikwad K."/>
            <person name="Singh A."/>
            <person name="Dalal V."/>
            <person name="Srivastava S."/>
            <person name="Dixit A."/>
            <person name="Pal A.K."/>
            <person name="Ghazi I.A."/>
            <person name="Yadav M."/>
            <person name="Pandit A."/>
            <person name="Bhargava A."/>
            <person name="Sureshbabu K."/>
            <person name="Batra K."/>
            <person name="Sharma T.R."/>
            <person name="Mohapatra T."/>
            <person name="Singh N.K."/>
            <person name="Messing J."/>
            <person name="Nelson A.B."/>
            <person name="Fuks G."/>
            <person name="Kavchok S."/>
            <person name="Keizer G."/>
            <person name="Linton E."/>
            <person name="Llaca V."/>
            <person name="Song R."/>
            <person name="Tanyolac B."/>
            <person name="Young S."/>
            <person name="Ho-Il K."/>
            <person name="Hahn J.H."/>
            <person name="Sangsakoo G."/>
            <person name="Vanavichit A."/>
            <person name="de Mattos Luiz.A.T."/>
            <person name="Zimmer P.D."/>
            <person name="Malone G."/>
            <person name="Dellagostin O."/>
            <person name="de Oliveira A.C."/>
            <person name="Bevan M."/>
            <person name="Bancroft I."/>
            <person name="Minx P."/>
            <person name="Cordum H."/>
            <person name="Wilson R."/>
            <person name="Cheng Z."/>
            <person name="Jin W."/>
            <person name="Jiang J."/>
            <person name="Leong S.A."/>
            <person name="Iwama H."/>
            <person name="Gojobori T."/>
            <person name="Itoh T."/>
            <person name="Niimura Y."/>
            <person name="Fujii Y."/>
            <person name="Habara T."/>
            <person name="Sakai H."/>
            <person name="Sato Y."/>
            <person name="Wilson G."/>
            <person name="Kumar K."/>
            <person name="McCouch S."/>
            <person name="Juretic N."/>
            <person name="Hoen D."/>
            <person name="Wright S."/>
            <person name="Bruskiewich R."/>
            <person name="Bureau T."/>
            <person name="Miyao A."/>
            <person name="Hirochika H."/>
            <person name="Nishikawa T."/>
            <person name="Kadowaki K."/>
            <person name="Sugiura M."/>
            <person name="Burr B."/>
            <person name="Sasaki T."/>
        </authorList>
    </citation>
    <scope>NUCLEOTIDE SEQUENCE [LARGE SCALE GENOMIC DNA]</scope>
    <source>
        <strain evidence="2">cv. Nipponbare</strain>
    </source>
</reference>
<reference evidence="2" key="2">
    <citation type="journal article" date="2008" name="Nucleic Acids Res.">
        <title>The rice annotation project database (RAP-DB): 2008 update.</title>
        <authorList>
            <consortium name="The rice annotation project (RAP)"/>
        </authorList>
    </citation>
    <scope>GENOME REANNOTATION</scope>
    <source>
        <strain evidence="2">cv. Nipponbare</strain>
    </source>
</reference>
<dbReference type="KEGG" id="dosa:Os01g0388533"/>
<name>C7IXA2_ORYSJ</name>